<dbReference type="GO" id="GO:0006357">
    <property type="term" value="P:regulation of transcription by RNA polymerase II"/>
    <property type="evidence" value="ECO:0007669"/>
    <property type="project" value="TreeGrafter"/>
</dbReference>
<dbReference type="EMBL" id="OC857738">
    <property type="protein sequence ID" value="CAD7625580.1"/>
    <property type="molecule type" value="Genomic_DNA"/>
</dbReference>
<accession>A0A7R9KNU2</accession>
<reference evidence="13" key="1">
    <citation type="submission" date="2020-11" db="EMBL/GenBank/DDBJ databases">
        <authorList>
            <person name="Tran Van P."/>
        </authorList>
    </citation>
    <scope>NUCLEOTIDE SEQUENCE</scope>
</reference>
<feature type="region of interest" description="Disordered" evidence="11">
    <location>
        <begin position="698"/>
        <end position="726"/>
    </location>
</feature>
<feature type="domain" description="C2H2-type" evidence="12">
    <location>
        <begin position="1070"/>
        <end position="1098"/>
    </location>
</feature>
<dbReference type="Proteomes" id="UP000759131">
    <property type="component" value="Unassembled WGS sequence"/>
</dbReference>
<feature type="region of interest" description="Disordered" evidence="11">
    <location>
        <begin position="57"/>
        <end position="89"/>
    </location>
</feature>
<feature type="domain" description="C2H2-type" evidence="12">
    <location>
        <begin position="736"/>
        <end position="766"/>
    </location>
</feature>
<dbReference type="PROSITE" id="PS50157">
    <property type="entry name" value="ZINC_FINGER_C2H2_2"/>
    <property type="match status" value="21"/>
</dbReference>
<keyword evidence="4 9" id="KW-0863">Zinc-finger</keyword>
<sequence>MQLREEIQSLRKELSFERQLNEIDNPRHGSVGDTDIHHTTRDTTLLPQKKSTFSAQMDTNEDIVRPDDGSVDSINGSDNEQRDANESSYEIDTKPLITDLLMSGPDSRCNTLFGQLFKSNEDLRPHVRTHVTDDHIQTSITRKSKFRFKCLAEECDHRFIAKITLIEHMLNSHRIEDTYECNDCDAVCLTTDEIIKHRHREHEMKTVVSTRESCGESFDSNGYTALRQHIQDIPTTSGQQSLGEELLDFDGFNRSDGVIAGQNVTTITTHETRNSGRRKRRANSGKPSKQSKRTKQLYCDYNGCHRVFGDARDLERHRFTHSADKPFKCTVNGCLYSCITKYQLERHMNRHLGIRPYVCTHEGCGKRFTRNDALQQHVVREGHRLVLTSGLMSMVKVNKVVVQVLREEIQSLRKELSFEKQLNEIDNPRHGSVGDTDIHHTSITPIGRPLKRPTVETLTQDTSEDTEISDAEPIDDSNDGQHFVTKSRVRAHVTGGHTITSTARQESALKPKITVKRPVMRGFQCDYEGCRRVCSNSSTLRIHRLTHSTDKPHKCPVNDCRYQCIRFRELRNHLNNKHNGLHLHPCPHDSCGQLFLTAEELAQHHIDCHLPTDAVPEPLAKVFACDFIGCERTFSTQRDQTFHQLTHAGDNGEQPLGSVGDTVIGESTVTQIGRQLPKPRGRPPKWSIPLTQTYGTSEGTEISDAIPIDDSIGDRDSDEASNESETKRSHKTKCQYKCAVNTCDKRFETQEEYFKHLDQIHCTYRCNDCNLGFLTPHYVSLHRKTCPKKPLITTQDLNVGIESSKTSLAKSGEIVCRYKDYKSCPKCSKSFHTERQLSAHKELCQYIEKSLVKTCDKRFATQEEYYKHLDQIHCTYRCNDCKLGFLTQLLLTKHGKLCPKKPSLGLIVQQSVITTQDLSVGIESSKTSLAKSDETVSRLKHKDNNLCPKCSKSLQNEKHKKSCQYIQKCSINTCNQWFKTPEEYHKHLDDIHLRYGCNSLQNEKHKKSCQYIQKCSINTCNQWFKTPEEYHKHLDDIHLRYGCNVCRKRFLTQEMLAKHQSNCPPPPPTNQCRTCGQRFDTTDEYHRHLSETHYKYKCAKCPQLFAKPELLSDHEWICGREPPYVCTHEGCGKEFRDKHVFVKHRLRHTTDRPFACDYQNCDKRFKSEQHVREHKRVVHFRRKPQFRNFRCPKQGCGRAFYCASGLWGHLNGVHSTREYWCDWPDCQYRTHSQSLIGQHRRRHNLKKCQKIACDWPACEYRTYSRHLLRGHLRSHSTDRPHACHWPGCDHKSKTSTGLAAHLVYHSGPDIACDVKGCHKLLINDLVEELREEIQSLRKELSFERQLNEIDNPRLGSVGDIDIRESTVAPIGQQLPKPRGRPPKWSIPLTQTHGTSEGTEISEAEPIDDSNDGRDSDNESDAKRSHEMKDQYKCSVHACDQRFATQEEYYKHMDQIHCTYRCKDCNLGFLTQLLISKHRIKCPKRPLITTRNPSVGIDSSKTSLAKSGETVSRLKHKDNNLCPKCSKSLQNEKHKKTCQYIQKCSINTCDQWFKTLEEYHKHLDDIHLRYGCNVCRKKFLTRELLSKHQTNCPPTKSTKQCMTCGQRFHTTDEYHRHLSETHYKYKCAKCPQIFAKPELLSDHEWVCGCKPPYVCTHEGCGKEFRDKYDFIQHRLKHTTVRPFACDYQNCDKRFKSEQHLRQHKRNMHSGVSRKPQFRTFRCPKQDCGRAFHWASALWGHMNGVHSTREYRCDWPDCQHRTHSQELMKRHRLRHSQKKYQKMTCDWPACEYRTYSRGLLRCHMRSHSTDRPHACHWPGCEHKFKTTSGLRNHMVFHSGPDIACDVKGCQFSTKYKQNLYTHKKTLFMAKEFVKIKVERRDPKSSQRVVI</sequence>
<dbReference type="GO" id="GO:0008270">
    <property type="term" value="F:zinc ion binding"/>
    <property type="evidence" value="ECO:0007669"/>
    <property type="project" value="UniProtKB-KW"/>
</dbReference>
<dbReference type="FunFam" id="3.30.160.60:FF:000125">
    <property type="entry name" value="Putative zinc finger protein 143"/>
    <property type="match status" value="1"/>
</dbReference>
<feature type="compositionally biased region" description="Acidic residues" evidence="11">
    <location>
        <begin position="1399"/>
        <end position="1409"/>
    </location>
</feature>
<feature type="domain" description="C2H2-type" evidence="12">
    <location>
        <begin position="1124"/>
        <end position="1153"/>
    </location>
</feature>
<feature type="domain" description="C2H2-type" evidence="12">
    <location>
        <begin position="1598"/>
        <end position="1626"/>
    </location>
</feature>
<dbReference type="SUPFAM" id="SSF57667">
    <property type="entry name" value="beta-beta-alpha zinc fingers"/>
    <property type="match status" value="8"/>
</dbReference>
<feature type="domain" description="C2H2-type" evidence="12">
    <location>
        <begin position="1154"/>
        <end position="1184"/>
    </location>
</feature>
<evidence type="ECO:0000256" key="11">
    <source>
        <dbReference type="SAM" id="MobiDB-lite"/>
    </source>
</evidence>
<evidence type="ECO:0000313" key="13">
    <source>
        <dbReference type="EMBL" id="CAD7625580.1"/>
    </source>
</evidence>
<feature type="domain" description="C2H2-type" evidence="12">
    <location>
        <begin position="1096"/>
        <end position="1123"/>
    </location>
</feature>
<feature type="region of interest" description="Disordered" evidence="11">
    <location>
        <begin position="1365"/>
        <end position="1426"/>
    </location>
</feature>
<feature type="region of interest" description="Disordered" evidence="11">
    <location>
        <begin position="427"/>
        <end position="481"/>
    </location>
</feature>
<evidence type="ECO:0000259" key="12">
    <source>
        <dbReference type="PROSITE" id="PS50157"/>
    </source>
</evidence>
<dbReference type="GO" id="GO:0003677">
    <property type="term" value="F:DNA binding"/>
    <property type="evidence" value="ECO:0007669"/>
    <property type="project" value="InterPro"/>
</dbReference>
<feature type="coiled-coil region" evidence="10">
    <location>
        <begin position="1319"/>
        <end position="1346"/>
    </location>
</feature>
<feature type="domain" description="C2H2-type" evidence="12">
    <location>
        <begin position="1781"/>
        <end position="1810"/>
    </location>
</feature>
<evidence type="ECO:0000256" key="3">
    <source>
        <dbReference type="ARBA" id="ARBA00022737"/>
    </source>
</evidence>
<dbReference type="Gene3D" id="3.30.160.60">
    <property type="entry name" value="Classic Zinc Finger"/>
    <property type="match status" value="12"/>
</dbReference>
<dbReference type="PANTHER" id="PTHR46179">
    <property type="entry name" value="ZINC FINGER PROTEIN"/>
    <property type="match status" value="1"/>
</dbReference>
<dbReference type="EMBL" id="CAJPIZ010003163">
    <property type="protein sequence ID" value="CAG2106010.1"/>
    <property type="molecule type" value="Genomic_DNA"/>
</dbReference>
<dbReference type="OrthoDB" id="6499257at2759"/>
<evidence type="ECO:0000256" key="2">
    <source>
        <dbReference type="ARBA" id="ARBA00022723"/>
    </source>
</evidence>
<evidence type="ECO:0000256" key="9">
    <source>
        <dbReference type="PROSITE-ProRule" id="PRU00042"/>
    </source>
</evidence>
<keyword evidence="5" id="KW-0862">Zinc</keyword>
<comment type="subcellular location">
    <subcellularLocation>
        <location evidence="1">Nucleus</location>
    </subcellularLocation>
</comment>
<protein>
    <recommendedName>
        <fullName evidence="12">C2H2-type domain-containing protein</fullName>
    </recommendedName>
</protein>
<feature type="domain" description="C2H2-type" evidence="12">
    <location>
        <begin position="1189"/>
        <end position="1219"/>
    </location>
</feature>
<feature type="compositionally biased region" description="Basic and acidic residues" evidence="11">
    <location>
        <begin position="1410"/>
        <end position="1426"/>
    </location>
</feature>
<feature type="domain" description="C2H2-type" evidence="12">
    <location>
        <begin position="1719"/>
        <end position="1749"/>
    </location>
</feature>
<keyword evidence="3" id="KW-0677">Repeat</keyword>
<feature type="domain" description="C2H2-type" evidence="12">
    <location>
        <begin position="523"/>
        <end position="552"/>
    </location>
</feature>
<dbReference type="PANTHER" id="PTHR46179:SF13">
    <property type="entry name" value="C2H2-TYPE DOMAIN-CONTAINING PROTEIN"/>
    <property type="match status" value="1"/>
</dbReference>
<feature type="domain" description="C2H2-type" evidence="12">
    <location>
        <begin position="1682"/>
        <end position="1712"/>
    </location>
</feature>
<feature type="compositionally biased region" description="Acidic residues" evidence="11">
    <location>
        <begin position="462"/>
        <end position="478"/>
    </location>
</feature>
<feature type="domain" description="C2H2-type" evidence="12">
    <location>
        <begin position="822"/>
        <end position="850"/>
    </location>
</feature>
<evidence type="ECO:0000313" key="14">
    <source>
        <dbReference type="Proteomes" id="UP000759131"/>
    </source>
</evidence>
<feature type="domain" description="C2H2-type" evidence="12">
    <location>
        <begin position="148"/>
        <end position="178"/>
    </location>
</feature>
<evidence type="ECO:0000256" key="6">
    <source>
        <dbReference type="ARBA" id="ARBA00023015"/>
    </source>
</evidence>
<dbReference type="SMART" id="SM00384">
    <property type="entry name" value="AT_hook"/>
    <property type="match status" value="2"/>
</dbReference>
<feature type="domain" description="C2H2-type" evidence="12">
    <location>
        <begin position="297"/>
        <end position="326"/>
    </location>
</feature>
<dbReference type="GO" id="GO:0005634">
    <property type="term" value="C:nucleus"/>
    <property type="evidence" value="ECO:0007669"/>
    <property type="project" value="UniProtKB-SubCell"/>
</dbReference>
<feature type="domain" description="C2H2-type" evidence="12">
    <location>
        <begin position="357"/>
        <end position="383"/>
    </location>
</feature>
<feature type="compositionally biased region" description="Polar residues" evidence="11">
    <location>
        <begin position="1387"/>
        <end position="1398"/>
    </location>
</feature>
<gene>
    <name evidence="13" type="ORF">OSB1V03_LOCUS6014</name>
</gene>
<evidence type="ECO:0000256" key="7">
    <source>
        <dbReference type="ARBA" id="ARBA00023163"/>
    </source>
</evidence>
<feature type="domain" description="C2H2-type" evidence="12">
    <location>
        <begin position="1811"/>
        <end position="1840"/>
    </location>
</feature>
<evidence type="ECO:0000256" key="1">
    <source>
        <dbReference type="ARBA" id="ARBA00004123"/>
    </source>
</evidence>
<evidence type="ECO:0000256" key="5">
    <source>
        <dbReference type="ARBA" id="ARBA00022833"/>
    </source>
</evidence>
<feature type="domain" description="C2H2-type" evidence="12">
    <location>
        <begin position="623"/>
        <end position="652"/>
    </location>
</feature>
<feature type="region of interest" description="Disordered" evidence="11">
    <location>
        <begin position="673"/>
        <end position="692"/>
    </location>
</feature>
<keyword evidence="10" id="KW-0175">Coiled coil</keyword>
<feature type="region of interest" description="Disordered" evidence="11">
    <location>
        <begin position="265"/>
        <end position="293"/>
    </location>
</feature>
<evidence type="ECO:0000256" key="10">
    <source>
        <dbReference type="SAM" id="Coils"/>
    </source>
</evidence>
<evidence type="ECO:0000256" key="4">
    <source>
        <dbReference type="ARBA" id="ARBA00022771"/>
    </source>
</evidence>
<keyword evidence="14" id="KW-1185">Reference proteome</keyword>
<feature type="domain" description="C2H2-type" evidence="12">
    <location>
        <begin position="327"/>
        <end position="356"/>
    </location>
</feature>
<feature type="domain" description="C2H2-type" evidence="12">
    <location>
        <begin position="1431"/>
        <end position="1461"/>
    </location>
</feature>
<feature type="domain" description="C2H2-type" evidence="12">
    <location>
        <begin position="1251"/>
        <end position="1280"/>
    </location>
</feature>
<dbReference type="InterPro" id="IPR051061">
    <property type="entry name" value="Zinc_finger_trans_reg"/>
</dbReference>
<keyword evidence="2" id="KW-0479">Metal-binding</keyword>
<evidence type="ECO:0000256" key="8">
    <source>
        <dbReference type="ARBA" id="ARBA00023242"/>
    </source>
</evidence>
<feature type="compositionally biased region" description="Basic residues" evidence="11">
    <location>
        <begin position="275"/>
        <end position="293"/>
    </location>
</feature>
<keyword evidence="7" id="KW-0804">Transcription</keyword>
<dbReference type="PROSITE" id="PS00028">
    <property type="entry name" value="ZINC_FINGER_C2H2_1"/>
    <property type="match status" value="20"/>
</dbReference>
<proteinExistence type="predicted"/>
<organism evidence="13">
    <name type="scientific">Medioppia subpectinata</name>
    <dbReference type="NCBI Taxonomy" id="1979941"/>
    <lineage>
        <taxon>Eukaryota</taxon>
        <taxon>Metazoa</taxon>
        <taxon>Ecdysozoa</taxon>
        <taxon>Arthropoda</taxon>
        <taxon>Chelicerata</taxon>
        <taxon>Arachnida</taxon>
        <taxon>Acari</taxon>
        <taxon>Acariformes</taxon>
        <taxon>Sarcoptiformes</taxon>
        <taxon>Oribatida</taxon>
        <taxon>Brachypylina</taxon>
        <taxon>Oppioidea</taxon>
        <taxon>Oppiidae</taxon>
        <taxon>Medioppia</taxon>
    </lineage>
</organism>
<dbReference type="InterPro" id="IPR013087">
    <property type="entry name" value="Znf_C2H2_type"/>
</dbReference>
<dbReference type="Pfam" id="PF00096">
    <property type="entry name" value="zf-C2H2"/>
    <property type="match status" value="2"/>
</dbReference>
<dbReference type="InterPro" id="IPR036236">
    <property type="entry name" value="Znf_C2H2_sf"/>
</dbReference>
<dbReference type="SMART" id="SM00355">
    <property type="entry name" value="ZnF_C2H2"/>
    <property type="match status" value="35"/>
</dbReference>
<name>A0A7R9KNU2_9ACAR</name>
<feature type="domain" description="C2H2-type" evidence="12">
    <location>
        <begin position="1652"/>
        <end position="1681"/>
    </location>
</feature>
<keyword evidence="8" id="KW-0539">Nucleus</keyword>
<dbReference type="InterPro" id="IPR017956">
    <property type="entry name" value="AT_hook_DNA-bd_motif"/>
</dbReference>
<keyword evidence="6" id="KW-0805">Transcription regulation</keyword>